<protein>
    <submittedName>
        <fullName evidence="1">Uncharacterized protein</fullName>
    </submittedName>
</protein>
<comment type="caution">
    <text evidence="1">The sequence shown here is derived from an EMBL/GenBank/DDBJ whole genome shotgun (WGS) entry which is preliminary data.</text>
</comment>
<evidence type="ECO:0000313" key="1">
    <source>
        <dbReference type="EMBL" id="GAA1769207.1"/>
    </source>
</evidence>
<organism evidence="1 2">
    <name type="scientific">Nostocoides vanveenii</name>
    <dbReference type="NCBI Taxonomy" id="330835"/>
    <lineage>
        <taxon>Bacteria</taxon>
        <taxon>Bacillati</taxon>
        <taxon>Actinomycetota</taxon>
        <taxon>Actinomycetes</taxon>
        <taxon>Micrococcales</taxon>
        <taxon>Intrasporangiaceae</taxon>
        <taxon>Nostocoides</taxon>
    </lineage>
</organism>
<name>A0ABN2KXZ7_9MICO</name>
<dbReference type="Proteomes" id="UP001501475">
    <property type="component" value="Unassembled WGS sequence"/>
</dbReference>
<keyword evidence="2" id="KW-1185">Reference proteome</keyword>
<reference evidence="1 2" key="1">
    <citation type="journal article" date="2019" name="Int. J. Syst. Evol. Microbiol.">
        <title>The Global Catalogue of Microorganisms (GCM) 10K type strain sequencing project: providing services to taxonomists for standard genome sequencing and annotation.</title>
        <authorList>
            <consortium name="The Broad Institute Genomics Platform"/>
            <consortium name="The Broad Institute Genome Sequencing Center for Infectious Disease"/>
            <person name="Wu L."/>
            <person name="Ma J."/>
        </authorList>
    </citation>
    <scope>NUCLEOTIDE SEQUENCE [LARGE SCALE GENOMIC DNA]</scope>
    <source>
        <strain evidence="1 2">JCM 15591</strain>
    </source>
</reference>
<proteinExistence type="predicted"/>
<evidence type="ECO:0000313" key="2">
    <source>
        <dbReference type="Proteomes" id="UP001501475"/>
    </source>
</evidence>
<gene>
    <name evidence="1" type="ORF">GCM10009810_29600</name>
</gene>
<sequence length="177" mass="19822">MVTDSTRVHVIHFDTDQDEMAKAWGPIQRAMTRYRVETARTSICPAPDDWDGFVEAVTRSTADIVVPTLHGWDDGFIGPVDHDWSRVDQDVGIEDRDWRSIDEAFPAGSITAPTLLLFCCLQEHNQAAWRRAAPSSRLVLCDGKTGGIAPVLEHVVQSLLGKPFPRKLPKKWHVIDP</sequence>
<dbReference type="EMBL" id="BAAAPN010000059">
    <property type="protein sequence ID" value="GAA1769207.1"/>
    <property type="molecule type" value="Genomic_DNA"/>
</dbReference>
<accession>A0ABN2KXZ7</accession>